<dbReference type="EMBL" id="JAIOIV010000147">
    <property type="protein sequence ID" value="MBZ0158281.1"/>
    <property type="molecule type" value="Genomic_DNA"/>
</dbReference>
<dbReference type="GO" id="GO:0006355">
    <property type="term" value="P:regulation of DNA-templated transcription"/>
    <property type="evidence" value="ECO:0007669"/>
    <property type="project" value="InterPro"/>
</dbReference>
<evidence type="ECO:0000313" key="2">
    <source>
        <dbReference type="Proteomes" id="UP000705867"/>
    </source>
</evidence>
<proteinExistence type="predicted"/>
<dbReference type="Proteomes" id="UP000705867">
    <property type="component" value="Unassembled WGS sequence"/>
</dbReference>
<sequence length="76" mass="8542">MPAKNPRINVVVERPVYAAIHDLAEESGVSMAMIVRDLIKEALELKEDVALSALADERMRTLDRSKLLSHDEVWKG</sequence>
<accession>A0A953M3I5</accession>
<gene>
    <name evidence="1" type="ORF">K8I29_18960</name>
</gene>
<organism evidence="1 2">
    <name type="scientific">Candidatus Nitrobium versatile</name>
    <dbReference type="NCBI Taxonomy" id="2884831"/>
    <lineage>
        <taxon>Bacteria</taxon>
        <taxon>Pseudomonadati</taxon>
        <taxon>Nitrospirota</taxon>
        <taxon>Nitrospiria</taxon>
        <taxon>Nitrospirales</taxon>
        <taxon>Nitrospiraceae</taxon>
        <taxon>Candidatus Nitrobium</taxon>
    </lineage>
</organism>
<name>A0A953M3I5_9BACT</name>
<reference evidence="1" key="2">
    <citation type="submission" date="2021-08" db="EMBL/GenBank/DDBJ databases">
        <authorList>
            <person name="Dalcin Martins P."/>
        </authorList>
    </citation>
    <scope>NUCLEOTIDE SEQUENCE</scope>
    <source>
        <strain evidence="1">MAG_39</strain>
    </source>
</reference>
<comment type="caution">
    <text evidence="1">The sequence shown here is derived from an EMBL/GenBank/DDBJ whole genome shotgun (WGS) entry which is preliminary data.</text>
</comment>
<reference evidence="1" key="1">
    <citation type="journal article" date="2021" name="bioRxiv">
        <title>Unraveling nitrogen, sulfur and carbon metabolic pathways and microbial community transcriptional responses to substrate deprivation and toxicity stresses in a bioreactor mimicking anoxic brackish coastal sediment conditions.</title>
        <authorList>
            <person name="Martins P.D."/>
            <person name="Echeveste M.J."/>
            <person name="Arshad A."/>
            <person name="Kurth J."/>
            <person name="Ouboter H."/>
            <person name="Jetten M.S.M."/>
            <person name="Welte C.U."/>
        </authorList>
    </citation>
    <scope>NUCLEOTIDE SEQUENCE</scope>
    <source>
        <strain evidence="1">MAG_39</strain>
    </source>
</reference>
<evidence type="ECO:0000313" key="1">
    <source>
        <dbReference type="EMBL" id="MBZ0158281.1"/>
    </source>
</evidence>
<protein>
    <submittedName>
        <fullName evidence="1">Antitoxin, RHH family protein</fullName>
    </submittedName>
</protein>
<dbReference type="AlphaFoldDB" id="A0A953M3I5"/>